<gene>
    <name evidence="13 17" type="primary">recF</name>
    <name evidence="17" type="ORF">GCM10023353_00840</name>
</gene>
<evidence type="ECO:0000256" key="14">
    <source>
        <dbReference type="RuleBase" id="RU000578"/>
    </source>
</evidence>
<name>A0ABP9C1Z0_9ACTN</name>
<evidence type="ECO:0000313" key="17">
    <source>
        <dbReference type="EMBL" id="GAA4802648.1"/>
    </source>
</evidence>
<comment type="function">
    <text evidence="12 13 14">The RecF protein is involved in DNA metabolism; it is required for DNA replication and normal SOS inducibility. RecF binds preferentially to single-stranded, linear DNA. It also seems to bind ATP.</text>
</comment>
<evidence type="ECO:0000256" key="9">
    <source>
        <dbReference type="ARBA" id="ARBA00023125"/>
    </source>
</evidence>
<dbReference type="Gene3D" id="3.40.50.300">
    <property type="entry name" value="P-loop containing nucleotide triphosphate hydrolases"/>
    <property type="match status" value="1"/>
</dbReference>
<dbReference type="Pfam" id="PF02463">
    <property type="entry name" value="SMC_N"/>
    <property type="match status" value="1"/>
</dbReference>
<keyword evidence="9 13" id="KW-0238">DNA-binding</keyword>
<comment type="caution">
    <text evidence="17">The sequence shown here is derived from an EMBL/GenBank/DDBJ whole genome shotgun (WGS) entry which is preliminary data.</text>
</comment>
<evidence type="ECO:0000256" key="10">
    <source>
        <dbReference type="ARBA" id="ARBA00023204"/>
    </source>
</evidence>
<keyword evidence="18" id="KW-1185">Reference proteome</keyword>
<keyword evidence="5 13" id="KW-0235">DNA replication</keyword>
<reference evidence="18" key="1">
    <citation type="journal article" date="2019" name="Int. J. Syst. Evol. Microbiol.">
        <title>The Global Catalogue of Microorganisms (GCM) 10K type strain sequencing project: providing services to taxonomists for standard genome sequencing and annotation.</title>
        <authorList>
            <consortium name="The Broad Institute Genomics Platform"/>
            <consortium name="The Broad Institute Genome Sequencing Center for Infectious Disease"/>
            <person name="Wu L."/>
            <person name="Ma J."/>
        </authorList>
    </citation>
    <scope>NUCLEOTIDE SEQUENCE [LARGE SCALE GENOMIC DNA]</scope>
    <source>
        <strain evidence="18">JCM 18542</strain>
    </source>
</reference>
<keyword evidence="4 13" id="KW-0963">Cytoplasm</keyword>
<dbReference type="Proteomes" id="UP001500839">
    <property type="component" value="Unassembled WGS sequence"/>
</dbReference>
<dbReference type="InterPro" id="IPR018078">
    <property type="entry name" value="DNA-binding_RecF_CS"/>
</dbReference>
<dbReference type="InterPro" id="IPR027417">
    <property type="entry name" value="P-loop_NTPase"/>
</dbReference>
<dbReference type="RefSeq" id="WP_200171288.1">
    <property type="nucleotide sequence ID" value="NZ_BAABKQ010000001.1"/>
</dbReference>
<evidence type="ECO:0000256" key="3">
    <source>
        <dbReference type="ARBA" id="ARBA00020170"/>
    </source>
</evidence>
<evidence type="ECO:0000256" key="2">
    <source>
        <dbReference type="ARBA" id="ARBA00008016"/>
    </source>
</evidence>
<dbReference type="InterPro" id="IPR042174">
    <property type="entry name" value="RecF_2"/>
</dbReference>
<dbReference type="PROSITE" id="PS00617">
    <property type="entry name" value="RECF_1"/>
    <property type="match status" value="1"/>
</dbReference>
<dbReference type="InterPro" id="IPR001238">
    <property type="entry name" value="DNA-binding_RecF"/>
</dbReference>
<accession>A0ABP9C1Z0</accession>
<evidence type="ECO:0000259" key="16">
    <source>
        <dbReference type="SMART" id="SM00382"/>
    </source>
</evidence>
<dbReference type="Gene3D" id="1.20.1050.90">
    <property type="entry name" value="RecF/RecN/SMC, N-terminal domain"/>
    <property type="match status" value="1"/>
</dbReference>
<keyword evidence="10 13" id="KW-0234">DNA repair</keyword>
<dbReference type="PROSITE" id="PS00618">
    <property type="entry name" value="RECF_2"/>
    <property type="match status" value="1"/>
</dbReference>
<feature type="compositionally biased region" description="Acidic residues" evidence="15">
    <location>
        <begin position="410"/>
        <end position="419"/>
    </location>
</feature>
<evidence type="ECO:0000256" key="11">
    <source>
        <dbReference type="ARBA" id="ARBA00023236"/>
    </source>
</evidence>
<evidence type="ECO:0000256" key="7">
    <source>
        <dbReference type="ARBA" id="ARBA00022763"/>
    </source>
</evidence>
<sequence>MFLRHLRLQDFRSWESLDIDLEPGVTVFVGANGRGKTNILEAVGYLATLSSHRVSSDQPLIRSGAESALIAATAINDGRELTVDLTVHAGRANKARLRQSPVRRTREILGVVQSVIFAPEDLALVRGDPGERRRYLDELMTARRPRLAGVRADYDKVLRQRSALLKSAGPAMRDGGRGSDGASALATLEVWDGHLAAYGSEIIAARMELVGELAPHLTGSYASIAPESQAASLGYRCSLAEDMPPEPSSDAVAGLEKAMHAALARVRTREIARGVCLVGPHRDDLELRLGEHPVKGYASHGESWSFALAMRLAAFELLRQDGTEPILILDDVFAELDRRRRSALARVAGQTEQVLVTAAVPEDVPEGLRGRQYVVTMRDRGDLGRASTIAAAPCASRSGDDDAGGSPGPDDAEVTGDGG</sequence>
<protein>
    <recommendedName>
        <fullName evidence="3 13">DNA replication and repair protein RecF</fullName>
    </recommendedName>
</protein>
<dbReference type="HAMAP" id="MF_00365">
    <property type="entry name" value="RecF"/>
    <property type="match status" value="1"/>
</dbReference>
<feature type="binding site" evidence="13">
    <location>
        <begin position="30"/>
        <end position="37"/>
    </location>
    <ligand>
        <name>ATP</name>
        <dbReference type="ChEBI" id="CHEBI:30616"/>
    </ligand>
</feature>
<evidence type="ECO:0000256" key="5">
    <source>
        <dbReference type="ARBA" id="ARBA00022705"/>
    </source>
</evidence>
<keyword evidence="11 13" id="KW-0742">SOS response</keyword>
<dbReference type="InterPro" id="IPR003593">
    <property type="entry name" value="AAA+_ATPase"/>
</dbReference>
<dbReference type="CDD" id="cd03242">
    <property type="entry name" value="ABC_RecF"/>
    <property type="match status" value="1"/>
</dbReference>
<keyword evidence="8 13" id="KW-0067">ATP-binding</keyword>
<evidence type="ECO:0000256" key="8">
    <source>
        <dbReference type="ARBA" id="ARBA00022840"/>
    </source>
</evidence>
<keyword evidence="6 13" id="KW-0547">Nucleotide-binding</keyword>
<organism evidence="17 18">
    <name type="scientific">Tomitella cavernea</name>
    <dbReference type="NCBI Taxonomy" id="1387982"/>
    <lineage>
        <taxon>Bacteria</taxon>
        <taxon>Bacillati</taxon>
        <taxon>Actinomycetota</taxon>
        <taxon>Actinomycetes</taxon>
        <taxon>Mycobacteriales</taxon>
        <taxon>Tomitella</taxon>
    </lineage>
</organism>
<evidence type="ECO:0000256" key="4">
    <source>
        <dbReference type="ARBA" id="ARBA00022490"/>
    </source>
</evidence>
<dbReference type="PANTHER" id="PTHR32182:SF0">
    <property type="entry name" value="DNA REPLICATION AND REPAIR PROTEIN RECF"/>
    <property type="match status" value="1"/>
</dbReference>
<feature type="domain" description="AAA+ ATPase" evidence="16">
    <location>
        <begin position="22"/>
        <end position="402"/>
    </location>
</feature>
<dbReference type="PANTHER" id="PTHR32182">
    <property type="entry name" value="DNA REPLICATION AND REPAIR PROTEIN RECF"/>
    <property type="match status" value="1"/>
</dbReference>
<comment type="similarity">
    <text evidence="2 13 14">Belongs to the RecF family.</text>
</comment>
<dbReference type="NCBIfam" id="TIGR00611">
    <property type="entry name" value="recf"/>
    <property type="match status" value="1"/>
</dbReference>
<evidence type="ECO:0000256" key="6">
    <source>
        <dbReference type="ARBA" id="ARBA00022741"/>
    </source>
</evidence>
<evidence type="ECO:0000313" key="18">
    <source>
        <dbReference type="Proteomes" id="UP001500839"/>
    </source>
</evidence>
<proteinExistence type="inferred from homology"/>
<evidence type="ECO:0000256" key="12">
    <source>
        <dbReference type="ARBA" id="ARBA00025401"/>
    </source>
</evidence>
<evidence type="ECO:0000256" key="13">
    <source>
        <dbReference type="HAMAP-Rule" id="MF_00365"/>
    </source>
</evidence>
<dbReference type="EMBL" id="BAABKQ010000001">
    <property type="protein sequence ID" value="GAA4802648.1"/>
    <property type="molecule type" value="Genomic_DNA"/>
</dbReference>
<comment type="subcellular location">
    <subcellularLocation>
        <location evidence="1 13 14">Cytoplasm</location>
    </subcellularLocation>
</comment>
<evidence type="ECO:0000256" key="15">
    <source>
        <dbReference type="SAM" id="MobiDB-lite"/>
    </source>
</evidence>
<feature type="region of interest" description="Disordered" evidence="15">
    <location>
        <begin position="386"/>
        <end position="419"/>
    </location>
</feature>
<dbReference type="SUPFAM" id="SSF52540">
    <property type="entry name" value="P-loop containing nucleoside triphosphate hydrolases"/>
    <property type="match status" value="1"/>
</dbReference>
<dbReference type="InterPro" id="IPR003395">
    <property type="entry name" value="RecF/RecN/SMC_N"/>
</dbReference>
<dbReference type="SMART" id="SM00382">
    <property type="entry name" value="AAA"/>
    <property type="match status" value="1"/>
</dbReference>
<evidence type="ECO:0000256" key="1">
    <source>
        <dbReference type="ARBA" id="ARBA00004496"/>
    </source>
</evidence>
<keyword evidence="7 13" id="KW-0227">DNA damage</keyword>